<organism evidence="3 4">
    <name type="scientific">Myceligenerans pegani</name>
    <dbReference type="NCBI Taxonomy" id="2776917"/>
    <lineage>
        <taxon>Bacteria</taxon>
        <taxon>Bacillati</taxon>
        <taxon>Actinomycetota</taxon>
        <taxon>Actinomycetes</taxon>
        <taxon>Micrococcales</taxon>
        <taxon>Promicromonosporaceae</taxon>
        <taxon>Myceligenerans</taxon>
    </lineage>
</organism>
<proteinExistence type="predicted"/>
<feature type="compositionally biased region" description="Basic and acidic residues" evidence="1">
    <location>
        <begin position="399"/>
        <end position="414"/>
    </location>
</feature>
<dbReference type="Gene3D" id="3.30.1380.10">
    <property type="match status" value="1"/>
</dbReference>
<name>A0ABR9N3E1_9MICO</name>
<feature type="compositionally biased region" description="Low complexity" evidence="1">
    <location>
        <begin position="518"/>
        <end position="533"/>
    </location>
</feature>
<dbReference type="CDD" id="cd14814">
    <property type="entry name" value="Peptidase_M15"/>
    <property type="match status" value="1"/>
</dbReference>
<dbReference type="InterPro" id="IPR009045">
    <property type="entry name" value="Zn_M74/Hedgehog-like"/>
</dbReference>
<evidence type="ECO:0000256" key="1">
    <source>
        <dbReference type="SAM" id="MobiDB-lite"/>
    </source>
</evidence>
<keyword evidence="3" id="KW-0378">Hydrolase</keyword>
<keyword evidence="3" id="KW-0121">Carboxypeptidase</keyword>
<sequence>MTRTSADRVPGRARRSSRGLPRPATPRARLGRAALAGGLSLVVIVSTASQPSPAALAVAFPAGSAHATTSASGTFPAAPPKEQAPLRPVAHVPAEAHAPATGPEGAALAQVRAVLEHAERRIEKQGRRADPRVVQAAGELGMLYSTFRAQQAAADRPHDDGRHAGGHAEAGRHDHGDPVELDDLVRAAKRLAGLLDRATRRGDDGGADRRSGALRTSVIDAVHRYAEEAARYANGRIPADVLCEPDFAAGHLLRCDAAAALEGLNRRFEKRFGKPIPITDSYRSYAAQVRLKKVKPYLAAVPGTSNHGWGLAVDLGAPINTGRSAEYRWLREHGPAYGWDNPSWARLDGVKPEPWHFEFFASAIVLGGLLGDATTAGDAARARDRRGDDDTKSSGAGEPARKDDADGRPARDTQRDDEDEASRPAEPDDAPSGGSGDGDTDGGADGTGPRDPGTAVGTPSPSPSPSPSPDPTPTDPTTTPSDDDATSDPTGSPTPEPSDEPTTGPTETASESPDEAAADTTTSSAGAGEITGG</sequence>
<reference evidence="3 4" key="1">
    <citation type="submission" date="2020-10" db="EMBL/GenBank/DDBJ databases">
        <title>Myceligenerans pegani sp. nov., an endophytic actinomycete isolated from Peganum harmala L. in Xinjiang, China.</title>
        <authorList>
            <person name="Xin L."/>
        </authorList>
    </citation>
    <scope>NUCLEOTIDE SEQUENCE [LARGE SCALE GENOMIC DNA]</scope>
    <source>
        <strain evidence="3 4">TRM65318</strain>
    </source>
</reference>
<comment type="caution">
    <text evidence="3">The sequence shown here is derived from an EMBL/GenBank/DDBJ whole genome shotgun (WGS) entry which is preliminary data.</text>
</comment>
<feature type="domain" description="D-alanyl-D-alanine carboxypeptidase-like core" evidence="2">
    <location>
        <begin position="252"/>
        <end position="361"/>
    </location>
</feature>
<keyword evidence="3" id="KW-0645">Protease</keyword>
<dbReference type="SUPFAM" id="SSF55166">
    <property type="entry name" value="Hedgehog/DD-peptidase"/>
    <property type="match status" value="1"/>
</dbReference>
<feature type="region of interest" description="Disordered" evidence="1">
    <location>
        <begin position="377"/>
        <end position="533"/>
    </location>
</feature>
<feature type="compositionally biased region" description="Basic and acidic residues" evidence="1">
    <location>
        <begin position="380"/>
        <end position="392"/>
    </location>
</feature>
<accession>A0ABR9N3E1</accession>
<feature type="compositionally biased region" description="Pro residues" evidence="1">
    <location>
        <begin position="460"/>
        <end position="474"/>
    </location>
</feature>
<dbReference type="InterPro" id="IPR003709">
    <property type="entry name" value="VanY-like_core_dom"/>
</dbReference>
<dbReference type="Proteomes" id="UP000625527">
    <property type="component" value="Unassembled WGS sequence"/>
</dbReference>
<dbReference type="EMBL" id="JADAQT010000105">
    <property type="protein sequence ID" value="MBE1877644.1"/>
    <property type="molecule type" value="Genomic_DNA"/>
</dbReference>
<feature type="region of interest" description="Disordered" evidence="1">
    <location>
        <begin position="1"/>
        <end position="29"/>
    </location>
</feature>
<gene>
    <name evidence="3" type="ORF">IHE71_18310</name>
</gene>
<feature type="compositionally biased region" description="Gly residues" evidence="1">
    <location>
        <begin position="433"/>
        <end position="446"/>
    </location>
</feature>
<evidence type="ECO:0000259" key="2">
    <source>
        <dbReference type="Pfam" id="PF02557"/>
    </source>
</evidence>
<protein>
    <submittedName>
        <fullName evidence="3">D-alanyl-D-alanine carboxypeptidase family protein</fullName>
    </submittedName>
</protein>
<evidence type="ECO:0000313" key="4">
    <source>
        <dbReference type="Proteomes" id="UP000625527"/>
    </source>
</evidence>
<feature type="compositionally biased region" description="Basic and acidic residues" evidence="1">
    <location>
        <begin position="1"/>
        <end position="10"/>
    </location>
</feature>
<feature type="compositionally biased region" description="Basic and acidic residues" evidence="1">
    <location>
        <begin position="169"/>
        <end position="178"/>
    </location>
</feature>
<dbReference type="GO" id="GO:0004180">
    <property type="term" value="F:carboxypeptidase activity"/>
    <property type="evidence" value="ECO:0007669"/>
    <property type="project" value="UniProtKB-KW"/>
</dbReference>
<keyword evidence="4" id="KW-1185">Reference proteome</keyword>
<dbReference type="RefSeq" id="WP_192864202.1">
    <property type="nucleotide sequence ID" value="NZ_JADAQT010000105.1"/>
</dbReference>
<dbReference type="Pfam" id="PF02557">
    <property type="entry name" value="VanY"/>
    <property type="match status" value="1"/>
</dbReference>
<feature type="compositionally biased region" description="Low complexity" evidence="1">
    <location>
        <begin position="18"/>
        <end position="29"/>
    </location>
</feature>
<evidence type="ECO:0000313" key="3">
    <source>
        <dbReference type="EMBL" id="MBE1877644.1"/>
    </source>
</evidence>
<feature type="region of interest" description="Disordered" evidence="1">
    <location>
        <begin position="149"/>
        <end position="178"/>
    </location>
</feature>